<dbReference type="EMBL" id="MGFD01000006">
    <property type="protein sequence ID" value="OGL99645.1"/>
    <property type="molecule type" value="Genomic_DNA"/>
</dbReference>
<keyword evidence="1" id="KW-1133">Transmembrane helix</keyword>
<accession>A0A1F7W9Z1</accession>
<gene>
    <name evidence="2" type="ORF">A2318_01560</name>
</gene>
<organism evidence="2 3">
    <name type="scientific">Candidatus Uhrbacteria bacterium RIFOXYB2_FULL_45_11</name>
    <dbReference type="NCBI Taxonomy" id="1802421"/>
    <lineage>
        <taxon>Bacteria</taxon>
        <taxon>Candidatus Uhriibacteriota</taxon>
    </lineage>
</organism>
<dbReference type="STRING" id="1802421.A2318_01560"/>
<comment type="caution">
    <text evidence="2">The sequence shown here is derived from an EMBL/GenBank/DDBJ whole genome shotgun (WGS) entry which is preliminary data.</text>
</comment>
<keyword evidence="1" id="KW-0472">Membrane</keyword>
<dbReference type="Proteomes" id="UP000177331">
    <property type="component" value="Unassembled WGS sequence"/>
</dbReference>
<evidence type="ECO:0000313" key="3">
    <source>
        <dbReference type="Proteomes" id="UP000177331"/>
    </source>
</evidence>
<evidence type="ECO:0000256" key="1">
    <source>
        <dbReference type="SAM" id="Phobius"/>
    </source>
</evidence>
<evidence type="ECO:0000313" key="2">
    <source>
        <dbReference type="EMBL" id="OGL99645.1"/>
    </source>
</evidence>
<proteinExistence type="predicted"/>
<dbReference type="AlphaFoldDB" id="A0A1F7W9Z1"/>
<feature type="transmembrane region" description="Helical" evidence="1">
    <location>
        <begin position="7"/>
        <end position="26"/>
    </location>
</feature>
<protein>
    <submittedName>
        <fullName evidence="2">Uncharacterized protein</fullName>
    </submittedName>
</protein>
<sequence length="174" mass="19556">MKKILSWLIVIVVIIMIVLVGGVYLFQRNQVGELSVSSPESLDIAGLSFALPEDWNLKEIVTEQNKISKWEVAKIEVPDPKYDVILPMKAFIIDRAIDDSDVFLRETSSGGKIYENFCAPAVACYHLVYKNNTYEIVFGTVESNEPVPENIDGVWFPNTIITSEDTLNLLSTLK</sequence>
<name>A0A1F7W9Z1_9BACT</name>
<keyword evidence="1" id="KW-0812">Transmembrane</keyword>
<reference evidence="2 3" key="1">
    <citation type="journal article" date="2016" name="Nat. Commun.">
        <title>Thousands of microbial genomes shed light on interconnected biogeochemical processes in an aquifer system.</title>
        <authorList>
            <person name="Anantharaman K."/>
            <person name="Brown C.T."/>
            <person name="Hug L.A."/>
            <person name="Sharon I."/>
            <person name="Castelle C.J."/>
            <person name="Probst A.J."/>
            <person name="Thomas B.C."/>
            <person name="Singh A."/>
            <person name="Wilkins M.J."/>
            <person name="Karaoz U."/>
            <person name="Brodie E.L."/>
            <person name="Williams K.H."/>
            <person name="Hubbard S.S."/>
            <person name="Banfield J.F."/>
        </authorList>
    </citation>
    <scope>NUCLEOTIDE SEQUENCE [LARGE SCALE GENOMIC DNA]</scope>
</reference>